<organism evidence="1 2">
    <name type="scientific">Enterobacter asburiae</name>
    <dbReference type="NCBI Taxonomy" id="61645"/>
    <lineage>
        <taxon>Bacteria</taxon>
        <taxon>Pseudomonadati</taxon>
        <taxon>Pseudomonadota</taxon>
        <taxon>Gammaproteobacteria</taxon>
        <taxon>Enterobacterales</taxon>
        <taxon>Enterobacteriaceae</taxon>
        <taxon>Enterobacter</taxon>
        <taxon>Enterobacter cloacae complex</taxon>
    </lineage>
</organism>
<dbReference type="RefSeq" id="WP_119905597.1">
    <property type="nucleotide sequence ID" value="NZ_JATADE010000026.1"/>
</dbReference>
<dbReference type="AlphaFoldDB" id="A0AAW7ZM08"/>
<dbReference type="Proteomes" id="UP001176432">
    <property type="component" value="Unassembled WGS sequence"/>
</dbReference>
<proteinExistence type="predicted"/>
<reference evidence="1" key="1">
    <citation type="submission" date="2023-07" db="EMBL/GenBank/DDBJ databases">
        <title>Isolates cultured from stool samples of acute diarrhea patients.</title>
        <authorList>
            <person name="Jiang S."/>
        </authorList>
    </citation>
    <scope>NUCLEOTIDE SEQUENCE</scope>
    <source>
        <strain evidence="1">L4424</strain>
    </source>
</reference>
<dbReference type="EMBL" id="JAUPXB010000001">
    <property type="protein sequence ID" value="MDO7922625.1"/>
    <property type="molecule type" value="Genomic_DNA"/>
</dbReference>
<evidence type="ECO:0000313" key="1">
    <source>
        <dbReference type="EMBL" id="MDO7922625.1"/>
    </source>
</evidence>
<accession>A0AAW7ZM08</accession>
<sequence length="81" mass="9349">MTSNNESFRQKAAIFSQFTSVEEKCEYVYELLSEICPVEDGHATYSEDHDCYQFFSEGCCCAMRLVMSPYGDIEHFEFGCN</sequence>
<gene>
    <name evidence="1" type="ORF">Q5934_14155</name>
</gene>
<comment type="caution">
    <text evidence="1">The sequence shown here is derived from an EMBL/GenBank/DDBJ whole genome shotgun (WGS) entry which is preliminary data.</text>
</comment>
<evidence type="ECO:0000313" key="2">
    <source>
        <dbReference type="Proteomes" id="UP001176432"/>
    </source>
</evidence>
<protein>
    <submittedName>
        <fullName evidence="1">Uncharacterized protein</fullName>
    </submittedName>
</protein>
<name>A0AAW7ZM08_ENTAS</name>